<dbReference type="InterPro" id="IPR036875">
    <property type="entry name" value="Znf_CCHC_sf"/>
</dbReference>
<reference evidence="20 21" key="1">
    <citation type="journal article" date="2024" name="bioRxiv">
        <title>A reference genome for Trichogramma kaykai: A tiny desert-dwelling parasitoid wasp with competing sex-ratio distorters.</title>
        <authorList>
            <person name="Culotta J."/>
            <person name="Lindsey A.R."/>
        </authorList>
    </citation>
    <scope>NUCLEOTIDE SEQUENCE [LARGE SCALE GENOMIC DNA]</scope>
    <source>
        <strain evidence="20 21">KSX58</strain>
    </source>
</reference>
<dbReference type="GO" id="GO:0008270">
    <property type="term" value="F:zinc ion binding"/>
    <property type="evidence" value="ECO:0007669"/>
    <property type="project" value="UniProtKB-KW"/>
</dbReference>
<dbReference type="SUPFAM" id="SSF53098">
    <property type="entry name" value="Ribonuclease H-like"/>
    <property type="match status" value="1"/>
</dbReference>
<evidence type="ECO:0000256" key="7">
    <source>
        <dbReference type="ARBA" id="ARBA00022759"/>
    </source>
</evidence>
<dbReference type="GO" id="GO:0006508">
    <property type="term" value="P:proteolysis"/>
    <property type="evidence" value="ECO:0007669"/>
    <property type="project" value="UniProtKB-KW"/>
</dbReference>
<dbReference type="PROSITE" id="PS50994">
    <property type="entry name" value="INTEGRASE"/>
    <property type="match status" value="1"/>
</dbReference>
<dbReference type="Pfam" id="PF00665">
    <property type="entry name" value="rve"/>
    <property type="match status" value="1"/>
</dbReference>
<feature type="compositionally biased region" description="Gly residues" evidence="17">
    <location>
        <begin position="599"/>
        <end position="608"/>
    </location>
</feature>
<dbReference type="Pfam" id="PF00098">
    <property type="entry name" value="zf-CCHC"/>
    <property type="match status" value="1"/>
</dbReference>
<evidence type="ECO:0000259" key="18">
    <source>
        <dbReference type="PROSITE" id="PS50158"/>
    </source>
</evidence>
<dbReference type="Pfam" id="PF22936">
    <property type="entry name" value="Pol_BBD"/>
    <property type="match status" value="1"/>
</dbReference>
<keyword evidence="14" id="KW-0917">Virion maturation</keyword>
<dbReference type="PANTHER" id="PTHR42648:SF11">
    <property type="entry name" value="TRANSPOSON TY4-P GAG-POL POLYPROTEIN"/>
    <property type="match status" value="1"/>
</dbReference>
<feature type="compositionally biased region" description="Basic residues" evidence="17">
    <location>
        <begin position="1493"/>
        <end position="1502"/>
    </location>
</feature>
<keyword evidence="16" id="KW-0863">Zinc-finger</keyword>
<dbReference type="PANTHER" id="PTHR42648">
    <property type="entry name" value="TRANSPOSASE, PUTATIVE-RELATED"/>
    <property type="match status" value="1"/>
</dbReference>
<dbReference type="GO" id="GO:0003964">
    <property type="term" value="F:RNA-directed DNA polymerase activity"/>
    <property type="evidence" value="ECO:0007669"/>
    <property type="project" value="UniProtKB-KW"/>
</dbReference>
<evidence type="ECO:0000256" key="2">
    <source>
        <dbReference type="ARBA" id="ARBA00022612"/>
    </source>
</evidence>
<feature type="compositionally biased region" description="Acidic residues" evidence="17">
    <location>
        <begin position="183"/>
        <end position="196"/>
    </location>
</feature>
<feature type="domain" description="CCHC-type" evidence="18">
    <location>
        <begin position="537"/>
        <end position="551"/>
    </location>
</feature>
<keyword evidence="8" id="KW-0378">Hydrolase</keyword>
<evidence type="ECO:0000256" key="16">
    <source>
        <dbReference type="PROSITE-ProRule" id="PRU00047"/>
    </source>
</evidence>
<evidence type="ECO:0000256" key="4">
    <source>
        <dbReference type="ARBA" id="ARBA00022722"/>
    </source>
</evidence>
<evidence type="ECO:0000256" key="8">
    <source>
        <dbReference type="ARBA" id="ARBA00022801"/>
    </source>
</evidence>
<dbReference type="Gene3D" id="3.30.420.10">
    <property type="entry name" value="Ribonuclease H-like superfamily/Ribonuclease H"/>
    <property type="match status" value="1"/>
</dbReference>
<dbReference type="GO" id="GO:0005524">
    <property type="term" value="F:ATP binding"/>
    <property type="evidence" value="ECO:0007669"/>
    <property type="project" value="UniProtKB-KW"/>
</dbReference>
<evidence type="ECO:0000256" key="6">
    <source>
        <dbReference type="ARBA" id="ARBA00022741"/>
    </source>
</evidence>
<evidence type="ECO:0000256" key="15">
    <source>
        <dbReference type="ARBA" id="ARBA00023172"/>
    </source>
</evidence>
<dbReference type="GO" id="GO:0006310">
    <property type="term" value="P:DNA recombination"/>
    <property type="evidence" value="ECO:0007669"/>
    <property type="project" value="UniProtKB-KW"/>
</dbReference>
<feature type="region of interest" description="Disordered" evidence="17">
    <location>
        <begin position="164"/>
        <end position="196"/>
    </location>
</feature>
<keyword evidence="13" id="KW-0239">DNA-directed DNA polymerase</keyword>
<dbReference type="InterPro" id="IPR057670">
    <property type="entry name" value="SH3_retrovirus"/>
</dbReference>
<evidence type="ECO:0000256" key="17">
    <source>
        <dbReference type="SAM" id="MobiDB-lite"/>
    </source>
</evidence>
<dbReference type="InterPro" id="IPR001878">
    <property type="entry name" value="Znf_CCHC"/>
</dbReference>
<keyword evidence="11" id="KW-0229">DNA integration</keyword>
<organism evidence="20 21">
    <name type="scientific">Trichogramma kaykai</name>
    <dbReference type="NCBI Taxonomy" id="54128"/>
    <lineage>
        <taxon>Eukaryota</taxon>
        <taxon>Metazoa</taxon>
        <taxon>Ecdysozoa</taxon>
        <taxon>Arthropoda</taxon>
        <taxon>Hexapoda</taxon>
        <taxon>Insecta</taxon>
        <taxon>Pterygota</taxon>
        <taxon>Neoptera</taxon>
        <taxon>Endopterygota</taxon>
        <taxon>Hymenoptera</taxon>
        <taxon>Apocrita</taxon>
        <taxon>Proctotrupomorpha</taxon>
        <taxon>Chalcidoidea</taxon>
        <taxon>Trichogrammatidae</taxon>
        <taxon>Trichogramma</taxon>
    </lineage>
</organism>
<dbReference type="Gene3D" id="4.10.60.10">
    <property type="entry name" value="Zinc finger, CCHC-type"/>
    <property type="match status" value="1"/>
</dbReference>
<dbReference type="InterPro" id="IPR001584">
    <property type="entry name" value="Integrase_cat-core"/>
</dbReference>
<feature type="region of interest" description="Disordered" evidence="17">
    <location>
        <begin position="1377"/>
        <end position="1542"/>
    </location>
</feature>
<keyword evidence="5" id="KW-0479">Metal-binding</keyword>
<dbReference type="PROSITE" id="PS50158">
    <property type="entry name" value="ZF_CCHC"/>
    <property type="match status" value="1"/>
</dbReference>
<name>A0ABD2W9S9_9HYME</name>
<feature type="region of interest" description="Disordered" evidence="17">
    <location>
        <begin position="1200"/>
        <end position="1227"/>
    </location>
</feature>
<gene>
    <name evidence="20" type="ORF">TKK_015163</name>
</gene>
<keyword evidence="13" id="KW-0548">Nucleotidyltransferase</keyword>
<feature type="compositionally biased region" description="Basic and acidic residues" evidence="17">
    <location>
        <begin position="571"/>
        <end position="583"/>
    </location>
</feature>
<feature type="compositionally biased region" description="Polar residues" evidence="17">
    <location>
        <begin position="164"/>
        <end position="173"/>
    </location>
</feature>
<keyword evidence="16" id="KW-0862">Zinc</keyword>
<keyword evidence="7" id="KW-0255">Endonuclease</keyword>
<feature type="compositionally biased region" description="Low complexity" evidence="17">
    <location>
        <begin position="1472"/>
        <end position="1484"/>
    </location>
</feature>
<keyword evidence="2" id="KW-1188">Viral release from host cell</keyword>
<keyword evidence="15" id="KW-0233">DNA recombination</keyword>
<dbReference type="GO" id="GO:0008233">
    <property type="term" value="F:peptidase activity"/>
    <property type="evidence" value="ECO:0007669"/>
    <property type="project" value="UniProtKB-KW"/>
</dbReference>
<keyword evidence="4" id="KW-0540">Nuclease</keyword>
<evidence type="ECO:0000313" key="21">
    <source>
        <dbReference type="Proteomes" id="UP001627154"/>
    </source>
</evidence>
<evidence type="ECO:0000256" key="12">
    <source>
        <dbReference type="ARBA" id="ARBA00022918"/>
    </source>
</evidence>
<accession>A0ABD2W9S9</accession>
<feature type="compositionally biased region" description="Basic residues" evidence="17">
    <location>
        <begin position="1382"/>
        <end position="1392"/>
    </location>
</feature>
<evidence type="ECO:0000256" key="9">
    <source>
        <dbReference type="ARBA" id="ARBA00022840"/>
    </source>
</evidence>
<dbReference type="Proteomes" id="UP001627154">
    <property type="component" value="Unassembled WGS sequence"/>
</dbReference>
<comment type="caution">
    <text evidence="20">The sequence shown here is derived from an EMBL/GenBank/DDBJ whole genome shotgun (WGS) entry which is preliminary data.</text>
</comment>
<evidence type="ECO:0000256" key="13">
    <source>
        <dbReference type="ARBA" id="ARBA00022932"/>
    </source>
</evidence>
<dbReference type="GO" id="GO:0015074">
    <property type="term" value="P:DNA integration"/>
    <property type="evidence" value="ECO:0007669"/>
    <property type="project" value="UniProtKB-KW"/>
</dbReference>
<keyword evidence="12" id="KW-0695">RNA-directed DNA polymerase</keyword>
<dbReference type="Pfam" id="PF25597">
    <property type="entry name" value="SH3_retrovirus"/>
    <property type="match status" value="1"/>
</dbReference>
<evidence type="ECO:0008006" key="22">
    <source>
        <dbReference type="Google" id="ProtNLM"/>
    </source>
</evidence>
<evidence type="ECO:0000256" key="10">
    <source>
        <dbReference type="ARBA" id="ARBA00022842"/>
    </source>
</evidence>
<dbReference type="SMART" id="SM00343">
    <property type="entry name" value="ZnF_C2HC"/>
    <property type="match status" value="2"/>
</dbReference>
<dbReference type="SUPFAM" id="SSF57756">
    <property type="entry name" value="Retrovirus zinc finger-like domains"/>
    <property type="match status" value="1"/>
</dbReference>
<keyword evidence="6" id="KW-0547">Nucleotide-binding</keyword>
<protein>
    <recommendedName>
        <fullName evidence="22">Endonuclease</fullName>
    </recommendedName>
</protein>
<sequence length="1770" mass="200150">MLTKIGNRSVLDESELQLIESRFYTKKEADEQCPDGVSIHGNDQNYVDQATFLIQKLHKKTVIETGGLPYEITFVLNKLYIITTNIDVADGLANGAVGKLVHVELKEGQPVRVWLIFRDRKTGQKIRSKAAGKTKELNISEHAVPIERRIFLFTEITEVAENGTPTPIVNKTLENGDKRTDDESSSEGSSDEDTDEVLDRLEALEKAFGKSENRMDRLAKAVDVMVEWSSDFKAQAAITQKAVLDCLTLLKLNAAESESAKSSNPPTKATLNTTSLLNSTIAPVDRAGLNNQSVRPHLNPRFLESTAQNNSRLETSGLNCQNKVKIKRDYCLDSKTDYSVWFEFLKSELNYYDLRDYIDSECVSFIDSEVDKKNLESVRDLIISRVDNIYIPHVIKLTDPLEILRKIKEIRKAESNLDPFSVKSELYTIKMRAGERVSDFAERFDALVRKYESCETSDHLTANDTACAWFKATFECCPELKSANIQNRMNKGVNMTLNEMKTCMLQAENFRENSTPSARIAASGGQDASTTNTNKTCFRCNKKGHMSPDCPLKQYNSWYCFGCKKVTDHKTDTCSKADPKNDDSQTNSKNKSNERGKGGGKAKAGGSGKQRKHPYKRGNKDKGECYLSKLSRVDSNNLDSSRIEFIADSGATEHITNKGFVLHNFEKCGGNIKCANSDESANILIDGKGTLCLKSTINNEKIELSNVLLATKASENLISLRKFADSGYCIYLDNEVLEISDKMTGKTYLTGIYEKPNWILNFEVTDLRHATPDRDACRAWARLVNVEDFADQAMTITEVPIGSPSTLGRENERNPDKPACIDIPIRRKILDLNNITSITEIESLNNDRLDIEKSILSKIPNKGMLWHLRLGHASLEYLKLLQKQDEKLQDVKFGKDIMDCDTCALAKMERVPFKNDRSRSTRVLHTIHTDTMGPISPVSFPDGNKFIIVFIDDFSRYARVYCVKSKNDSGECLENYIEHVRNLTDSTERVCYIRADNGTEFTGGKFAEVMKKEGISRDFAPPYTPELNGTAERFNKTIQYKVRALMIDSGIPASMWVLAAEAATHVYNRTPHKSLNFKTPISVANENLKSHLLEIRRFGCLSYVRVPIAENKFSERAIKAFLVGHTPTGYLLWHPQTNKFINSRHVKFNEKLVYKDKTGNRDTQENEAESVEKLVIEKEPVTFDVPTAPVETESVEEIKKPQTTARVPKRKTECVPRSMPERKAKKNKLRDPDFVYRAKIPEIKLDDVEVHANLAKINRDPANYIEAMESEHRDEWKAAVDEELRSMKENEVWIIVDKPEKDSKGQRLNLIDSKWVFKTKTEENAYDECDKENKAPKRKEIVRFSLSEVNKVISDTSQETIDDADLNSSAIVEKEKDTVTAAKKRRRKRKSKQKNDNNDSTLNTSPPSKEKAIEHPLKRKSPIVAEFESRDDEDNKSLPPSKKPTIKLKQKQKSTIIASESSDDETFVADGQKQSKVTTKSVSSALPSSKKQIVGRKQRNKSKTVESETSDDESTVSDGKNQNSAAKKSVSSALPSSKKQSLEQFSLRNSNYFKMTVERHEPVHAFGGAENDYNGNYNPVREDDHDLQIPALPNTPRSSRAPSANVIKRKKMEVWSTNITINGKKENVEMIHLGHGISISRNMWEKLKILSSTRSQFIKNVARNIYGVEKLANRCLKEGTYEKVTTRDSPRKVMTPIKLEVITSCFRFFLTEVRPSLLKKNEDIYGVLKEVNTALSSEISTQINKYKKNGQKNVELPICIEEDPTPYVTY</sequence>
<feature type="compositionally biased region" description="Basic and acidic residues" evidence="17">
    <location>
        <begin position="1210"/>
        <end position="1222"/>
    </location>
</feature>
<evidence type="ECO:0000259" key="19">
    <source>
        <dbReference type="PROSITE" id="PS50994"/>
    </source>
</evidence>
<proteinExistence type="predicted"/>
<feature type="region of interest" description="Disordered" evidence="17">
    <location>
        <begin position="571"/>
        <end position="622"/>
    </location>
</feature>
<keyword evidence="9" id="KW-0067">ATP-binding</keyword>
<keyword evidence="3" id="KW-0645">Protease</keyword>
<evidence type="ECO:0000256" key="11">
    <source>
        <dbReference type="ARBA" id="ARBA00022908"/>
    </source>
</evidence>
<evidence type="ECO:0000256" key="14">
    <source>
        <dbReference type="ARBA" id="ARBA00023113"/>
    </source>
</evidence>
<dbReference type="Pfam" id="PF13976">
    <property type="entry name" value="gag_pre-integrs"/>
    <property type="match status" value="1"/>
</dbReference>
<evidence type="ECO:0000256" key="1">
    <source>
        <dbReference type="ARBA" id="ARBA00002180"/>
    </source>
</evidence>
<dbReference type="InterPro" id="IPR054722">
    <property type="entry name" value="PolX-like_BBD"/>
</dbReference>
<feature type="domain" description="Integrase catalytic" evidence="19">
    <location>
        <begin position="908"/>
        <end position="1088"/>
    </location>
</feature>
<keyword evidence="10" id="KW-0460">Magnesium</keyword>
<feature type="compositionally biased region" description="Polar residues" evidence="17">
    <location>
        <begin position="1398"/>
        <end position="1407"/>
    </location>
</feature>
<dbReference type="EMBL" id="JBJJXI010000122">
    <property type="protein sequence ID" value="KAL3389800.1"/>
    <property type="molecule type" value="Genomic_DNA"/>
</dbReference>
<keyword evidence="13" id="KW-0808">Transferase</keyword>
<comment type="function">
    <text evidence="1">The aspartyl protease (PR) mediates the proteolytic cleavages of the Gag and Gag-Pol polyproteins after assembly of the VLP.</text>
</comment>
<dbReference type="InterPro" id="IPR025724">
    <property type="entry name" value="GAG-pre-integrase_dom"/>
</dbReference>
<dbReference type="InterPro" id="IPR036397">
    <property type="entry name" value="RNaseH_sf"/>
</dbReference>
<dbReference type="GO" id="GO:0004519">
    <property type="term" value="F:endonuclease activity"/>
    <property type="evidence" value="ECO:0007669"/>
    <property type="project" value="UniProtKB-KW"/>
</dbReference>
<dbReference type="InterPro" id="IPR039537">
    <property type="entry name" value="Retrotran_Ty1/copia-like"/>
</dbReference>
<feature type="compositionally biased region" description="Polar residues" evidence="17">
    <location>
        <begin position="1519"/>
        <end position="1542"/>
    </location>
</feature>
<dbReference type="GO" id="GO:0003887">
    <property type="term" value="F:DNA-directed DNA polymerase activity"/>
    <property type="evidence" value="ECO:0007669"/>
    <property type="project" value="UniProtKB-KW"/>
</dbReference>
<evidence type="ECO:0000256" key="5">
    <source>
        <dbReference type="ARBA" id="ARBA00022723"/>
    </source>
</evidence>
<evidence type="ECO:0000256" key="3">
    <source>
        <dbReference type="ARBA" id="ARBA00022670"/>
    </source>
</evidence>
<dbReference type="InterPro" id="IPR012337">
    <property type="entry name" value="RNaseH-like_sf"/>
</dbReference>
<evidence type="ECO:0000313" key="20">
    <source>
        <dbReference type="EMBL" id="KAL3389800.1"/>
    </source>
</evidence>
<keyword evidence="21" id="KW-1185">Reference proteome</keyword>